<dbReference type="STRING" id="100884.GCA_000269565_02516"/>
<dbReference type="AlphaFoldDB" id="E7GE37"/>
<evidence type="ECO:0000259" key="2">
    <source>
        <dbReference type="Pfam" id="PF18676"/>
    </source>
</evidence>
<feature type="transmembrane region" description="Helical" evidence="1">
    <location>
        <begin position="295"/>
        <end position="316"/>
    </location>
</feature>
<proteinExistence type="predicted"/>
<dbReference type="InterPro" id="IPR041286">
    <property type="entry name" value="MBG_2"/>
</dbReference>
<accession>E7GE37</accession>
<organism evidence="3 4">
    <name type="scientific">Coprobacillus cateniformis</name>
    <dbReference type="NCBI Taxonomy" id="100884"/>
    <lineage>
        <taxon>Bacteria</taxon>
        <taxon>Bacillati</taxon>
        <taxon>Bacillota</taxon>
        <taxon>Erysipelotrichia</taxon>
        <taxon>Erysipelotrichales</taxon>
        <taxon>Coprobacillaceae</taxon>
        <taxon>Coprobacillus</taxon>
    </lineage>
</organism>
<keyword evidence="4" id="KW-1185">Reference proteome</keyword>
<dbReference type="GeneID" id="78230329"/>
<feature type="transmembrane region" description="Helical" evidence="1">
    <location>
        <begin position="367"/>
        <end position="389"/>
    </location>
</feature>
<dbReference type="Proteomes" id="UP000003157">
    <property type="component" value="Unassembled WGS sequence"/>
</dbReference>
<keyword evidence="1" id="KW-1133">Transmembrane helix</keyword>
<dbReference type="eggNOG" id="COG1934">
    <property type="taxonomic scope" value="Bacteria"/>
</dbReference>
<keyword evidence="1" id="KW-0472">Membrane</keyword>
<comment type="caution">
    <text evidence="3">The sequence shown here is derived from an EMBL/GenBank/DDBJ whole genome shotgun (WGS) entry which is preliminary data.</text>
</comment>
<dbReference type="OrthoDB" id="9812345at2"/>
<sequence>MKIHPDNPLRANLIYDDLYFDYNSSNALAPENLFTISLFRKIPIVVTAKSMTVTYDGTEKKLSGFDITAGSLKTGHNVVVQHESILATESGKYILNLEEAKVYDKTGNDVSYFYSLYLESGSLTIHPAPMTITIDDVEKNIGTDDPDFTATVEGEIEGQPLNYTLTRESGEELGEYPITAHYVENKNYIVNIVEGKLSIIEAIVNQPDDEEPPLSNNEEPATPEITGPIEVPEAGISANLSPNIEDSTRVPANIVTPVVNTPVQNNNQQQEENNETEVITVNDNKTPLAGIENSWALINLIAAMTTVILGIVIIFLKKNMESNQEEGLTYQKRYIWMKLLGIAIAIISVVIFILTEDIALPMVMLDKYTVVMVVIAIIQFVVFFTHTIVKKKVNKQISQA</sequence>
<evidence type="ECO:0000256" key="1">
    <source>
        <dbReference type="SAM" id="Phobius"/>
    </source>
</evidence>
<keyword evidence="1" id="KW-0812">Transmembrane</keyword>
<evidence type="ECO:0000313" key="4">
    <source>
        <dbReference type="Proteomes" id="UP000003157"/>
    </source>
</evidence>
<feature type="domain" description="MBG" evidence="2">
    <location>
        <begin position="131"/>
        <end position="198"/>
    </location>
</feature>
<dbReference type="RefSeq" id="WP_008790117.1">
    <property type="nucleotide sequence ID" value="NZ_AKCB01000001.1"/>
</dbReference>
<gene>
    <name evidence="3" type="ORF">HMPREF9488_03030</name>
</gene>
<protein>
    <recommendedName>
        <fullName evidence="2">MBG domain-containing protein</fullName>
    </recommendedName>
</protein>
<feature type="transmembrane region" description="Helical" evidence="1">
    <location>
        <begin position="336"/>
        <end position="355"/>
    </location>
</feature>
<evidence type="ECO:0000313" key="3">
    <source>
        <dbReference type="EMBL" id="EFW03840.1"/>
    </source>
</evidence>
<dbReference type="EMBL" id="ADKX01000043">
    <property type="protein sequence ID" value="EFW03840.1"/>
    <property type="molecule type" value="Genomic_DNA"/>
</dbReference>
<name>E7GE37_9FIRM</name>
<dbReference type="HOGENOM" id="CLU_688331_0_0_9"/>
<dbReference type="Pfam" id="PF18676">
    <property type="entry name" value="MBG_2"/>
    <property type="match status" value="1"/>
</dbReference>
<reference evidence="3 4" key="1">
    <citation type="submission" date="2010-12" db="EMBL/GenBank/DDBJ databases">
        <title>The Genome Sequence of Coprobacillus sp. strain 29_1.</title>
        <authorList>
            <consortium name="The Broad Institute Genome Sequencing Platform"/>
            <person name="Earl A."/>
            <person name="Ward D."/>
            <person name="Feldgarden M."/>
            <person name="Gevers D."/>
            <person name="Daigneault M."/>
            <person name="Sibley C.D."/>
            <person name="White A."/>
            <person name="Strauss J."/>
            <person name="Allen-Vercoe E."/>
            <person name="Young S.K."/>
            <person name="Zeng Q."/>
            <person name="Gargeya S."/>
            <person name="Fitzgerald M."/>
            <person name="Haas B."/>
            <person name="Abouelleil A."/>
            <person name="Alvarado L."/>
            <person name="Arachchi H.M."/>
            <person name="Berlin A."/>
            <person name="Brown A."/>
            <person name="Chapman S.B."/>
            <person name="Chen Z."/>
            <person name="Dunbar C."/>
            <person name="Freedman E."/>
            <person name="Gearin G."/>
            <person name="Gellesch M."/>
            <person name="Goldberg J."/>
            <person name="Griggs A."/>
            <person name="Gujja S."/>
            <person name="Heilman E."/>
            <person name="Heiman D."/>
            <person name="Howarth C."/>
            <person name="Larson L."/>
            <person name="Lui A."/>
            <person name="MacDonald P.J.P."/>
            <person name="Mehta T."/>
            <person name="Montmayeur A."/>
            <person name="Murphy C."/>
            <person name="Neiman D."/>
            <person name="Pearson M."/>
            <person name="Priest M."/>
            <person name="Roberts A."/>
            <person name="Saif S."/>
            <person name="Shea T."/>
            <person name="Shenoy N."/>
            <person name="Sisk P."/>
            <person name="Stolte C."/>
            <person name="Sykes S."/>
            <person name="White J."/>
            <person name="Yandava C."/>
            <person name="Nusbaum C."/>
            <person name="Birren B."/>
        </authorList>
    </citation>
    <scope>NUCLEOTIDE SEQUENCE [LARGE SCALE GENOMIC DNA]</scope>
    <source>
        <strain evidence="3 4">29_1</strain>
    </source>
</reference>